<feature type="region of interest" description="Disordered" evidence="1">
    <location>
        <begin position="37"/>
        <end position="59"/>
    </location>
</feature>
<protein>
    <submittedName>
        <fullName evidence="2">Uncharacterized protein</fullName>
    </submittedName>
</protein>
<organism evidence="2 3">
    <name type="scientific">Engystomops pustulosus</name>
    <name type="common">Tungara frog</name>
    <name type="synonym">Physalaemus pustulosus</name>
    <dbReference type="NCBI Taxonomy" id="76066"/>
    <lineage>
        <taxon>Eukaryota</taxon>
        <taxon>Metazoa</taxon>
        <taxon>Chordata</taxon>
        <taxon>Craniata</taxon>
        <taxon>Vertebrata</taxon>
        <taxon>Euteleostomi</taxon>
        <taxon>Amphibia</taxon>
        <taxon>Batrachia</taxon>
        <taxon>Anura</taxon>
        <taxon>Neobatrachia</taxon>
        <taxon>Hyloidea</taxon>
        <taxon>Leptodactylidae</taxon>
        <taxon>Leiuperinae</taxon>
        <taxon>Engystomops</taxon>
    </lineage>
</organism>
<evidence type="ECO:0000313" key="3">
    <source>
        <dbReference type="Proteomes" id="UP000824782"/>
    </source>
</evidence>
<sequence length="85" mass="9646">MEKVTDETIHENCCIKETTIGEEFSKKNHKDLFRSINTLNHQAPETKKTPESPTADHRDKRQMSYISMGGVMCPTQDSDVPGLTH</sequence>
<comment type="caution">
    <text evidence="2">The sequence shown here is derived from an EMBL/GenBank/DDBJ whole genome shotgun (WGS) entry which is preliminary data.</text>
</comment>
<name>A0AAV6ZB27_ENGPU</name>
<evidence type="ECO:0000313" key="2">
    <source>
        <dbReference type="EMBL" id="KAG8543696.1"/>
    </source>
</evidence>
<accession>A0AAV6ZB27</accession>
<dbReference type="Proteomes" id="UP000824782">
    <property type="component" value="Unassembled WGS sequence"/>
</dbReference>
<gene>
    <name evidence="2" type="ORF">GDO81_023997</name>
</gene>
<feature type="compositionally biased region" description="Basic and acidic residues" evidence="1">
    <location>
        <begin position="44"/>
        <end position="59"/>
    </location>
</feature>
<evidence type="ECO:0000256" key="1">
    <source>
        <dbReference type="SAM" id="MobiDB-lite"/>
    </source>
</evidence>
<dbReference type="EMBL" id="WNYA01003014">
    <property type="protein sequence ID" value="KAG8543696.1"/>
    <property type="molecule type" value="Genomic_DNA"/>
</dbReference>
<proteinExistence type="predicted"/>
<keyword evidence="3" id="KW-1185">Reference proteome</keyword>
<dbReference type="AlphaFoldDB" id="A0AAV6ZB27"/>
<reference evidence="2" key="1">
    <citation type="thesis" date="2020" institute="ProQuest LLC" country="789 East Eisenhower Parkway, Ann Arbor, MI, USA">
        <title>Comparative Genomics and Chromosome Evolution.</title>
        <authorList>
            <person name="Mudd A.B."/>
        </authorList>
    </citation>
    <scope>NUCLEOTIDE SEQUENCE</scope>
    <source>
        <strain evidence="2">237g6f4</strain>
        <tissue evidence="2">Blood</tissue>
    </source>
</reference>